<dbReference type="Gene3D" id="3.40.50.300">
    <property type="entry name" value="P-loop containing nucleotide triphosphate hydrolases"/>
    <property type="match status" value="1"/>
</dbReference>
<dbReference type="InterPro" id="IPR017871">
    <property type="entry name" value="ABC_transporter-like_CS"/>
</dbReference>
<dbReference type="Pfam" id="PF00005">
    <property type="entry name" value="ABC_tran"/>
    <property type="match status" value="1"/>
</dbReference>
<keyword evidence="8" id="KW-1185">Reference proteome</keyword>
<dbReference type="SMART" id="SM00382">
    <property type="entry name" value="AAA"/>
    <property type="match status" value="1"/>
</dbReference>
<evidence type="ECO:0000256" key="4">
    <source>
        <dbReference type="ARBA" id="ARBA00022741"/>
    </source>
</evidence>
<keyword evidence="3" id="KW-0472">Membrane</keyword>
<dbReference type="AlphaFoldDB" id="A0A147GPN3"/>
<dbReference type="InterPro" id="IPR003439">
    <property type="entry name" value="ABC_transporter-like_ATP-bd"/>
</dbReference>
<dbReference type="InterPro" id="IPR003593">
    <property type="entry name" value="AAA+_ATPase"/>
</dbReference>
<dbReference type="PATRIC" id="fig|433924.3.peg.980"/>
<dbReference type="PROSITE" id="PS50893">
    <property type="entry name" value="ABC_TRANSPORTER_2"/>
    <property type="match status" value="1"/>
</dbReference>
<dbReference type="Proteomes" id="UP000072741">
    <property type="component" value="Unassembled WGS sequence"/>
</dbReference>
<comment type="caution">
    <text evidence="7">The sequence shown here is derived from an EMBL/GenBank/DDBJ whole genome shotgun (WGS) entry which is preliminary data.</text>
</comment>
<keyword evidence="5" id="KW-0067">ATP-binding</keyword>
<name>A0A147GPN3_9BURK</name>
<evidence type="ECO:0000256" key="1">
    <source>
        <dbReference type="ARBA" id="ARBA00005417"/>
    </source>
</evidence>
<reference evidence="7 8" key="1">
    <citation type="journal article" date="2016" name="Front. Microbiol.">
        <title>Genomic Resource of Rice Seed Associated Bacteria.</title>
        <authorList>
            <person name="Midha S."/>
            <person name="Bansal K."/>
            <person name="Sharma S."/>
            <person name="Kumar N."/>
            <person name="Patil P.P."/>
            <person name="Chaudhry V."/>
            <person name="Patil P.B."/>
        </authorList>
    </citation>
    <scope>NUCLEOTIDE SEQUENCE [LARGE SCALE GENOMIC DNA]</scope>
    <source>
        <strain evidence="7 8">NS331</strain>
    </source>
</reference>
<protein>
    <submittedName>
        <fullName evidence="7">ABC transporter</fullName>
    </submittedName>
</protein>
<dbReference type="GO" id="GO:0016887">
    <property type="term" value="F:ATP hydrolysis activity"/>
    <property type="evidence" value="ECO:0007669"/>
    <property type="project" value="InterPro"/>
</dbReference>
<evidence type="ECO:0000256" key="3">
    <source>
        <dbReference type="ARBA" id="ARBA00022475"/>
    </source>
</evidence>
<dbReference type="GO" id="GO:0005524">
    <property type="term" value="F:ATP binding"/>
    <property type="evidence" value="ECO:0007669"/>
    <property type="project" value="UniProtKB-KW"/>
</dbReference>
<feature type="domain" description="ABC transporter" evidence="6">
    <location>
        <begin position="16"/>
        <end position="244"/>
    </location>
</feature>
<dbReference type="EMBL" id="LDSL01000134">
    <property type="protein sequence ID" value="KTT15813.1"/>
    <property type="molecule type" value="Genomic_DNA"/>
</dbReference>
<accession>A0A147GPN3</accession>
<evidence type="ECO:0000256" key="2">
    <source>
        <dbReference type="ARBA" id="ARBA00022448"/>
    </source>
</evidence>
<dbReference type="InterPro" id="IPR027417">
    <property type="entry name" value="P-loop_NTPase"/>
</dbReference>
<proteinExistence type="inferred from homology"/>
<sequence length="266" mass="28574">MEDGPEALAAAAPCPIRLHDLTVAYRGHPAVHHVSGGFAGGALTAIVGPNGAGKTTLLNAVMGRLRPASGRVELAGDCAGRIAWLPQQAEIDRSFPVQVFDLVAMGLWRQVGSFGRLRPAHREQAMAALQTVGLSGFERRQIGELSAGQFQRVLFARVLLQDAPVILLDEPFNAVDTRTTDDLLAVVHGWRAQGRTVIAVLHDMAQVQAHFDQALLLARRCVAWGPVAEALRPEHLAAARRMAQAWDETAPVCEGAGAPHLVRERP</sequence>
<evidence type="ECO:0000313" key="8">
    <source>
        <dbReference type="Proteomes" id="UP000072741"/>
    </source>
</evidence>
<keyword evidence="3" id="KW-1003">Cell membrane</keyword>
<dbReference type="CDD" id="cd03235">
    <property type="entry name" value="ABC_Metallic_Cations"/>
    <property type="match status" value="1"/>
</dbReference>
<dbReference type="PROSITE" id="PS00211">
    <property type="entry name" value="ABC_TRANSPORTER_1"/>
    <property type="match status" value="1"/>
</dbReference>
<comment type="similarity">
    <text evidence="1">Belongs to the ABC transporter superfamily.</text>
</comment>
<dbReference type="SUPFAM" id="SSF52540">
    <property type="entry name" value="P-loop containing nucleoside triphosphate hydrolases"/>
    <property type="match status" value="1"/>
</dbReference>
<dbReference type="InterPro" id="IPR050153">
    <property type="entry name" value="Metal_Ion_Import_ABC"/>
</dbReference>
<dbReference type="PANTHER" id="PTHR42734">
    <property type="entry name" value="METAL TRANSPORT SYSTEM ATP-BINDING PROTEIN TM_0124-RELATED"/>
    <property type="match status" value="1"/>
</dbReference>
<evidence type="ECO:0000256" key="5">
    <source>
        <dbReference type="ARBA" id="ARBA00022840"/>
    </source>
</evidence>
<keyword evidence="2" id="KW-0813">Transport</keyword>
<keyword evidence="4" id="KW-0547">Nucleotide-binding</keyword>
<evidence type="ECO:0000313" key="7">
    <source>
        <dbReference type="EMBL" id="KTT15813.1"/>
    </source>
</evidence>
<dbReference type="PANTHER" id="PTHR42734:SF5">
    <property type="entry name" value="IRON TRANSPORT SYSTEM ATP-BINDING PROTEIN HI_0361-RELATED"/>
    <property type="match status" value="1"/>
</dbReference>
<dbReference type="OrthoDB" id="9806726at2"/>
<organism evidence="7 8">
    <name type="scientific">Pseudacidovorax intermedius</name>
    <dbReference type="NCBI Taxonomy" id="433924"/>
    <lineage>
        <taxon>Bacteria</taxon>
        <taxon>Pseudomonadati</taxon>
        <taxon>Pseudomonadota</taxon>
        <taxon>Betaproteobacteria</taxon>
        <taxon>Burkholderiales</taxon>
        <taxon>Comamonadaceae</taxon>
        <taxon>Pseudacidovorax</taxon>
    </lineage>
</organism>
<gene>
    <name evidence="7" type="ORF">NS331_19825</name>
</gene>
<evidence type="ECO:0000259" key="6">
    <source>
        <dbReference type="PROSITE" id="PS50893"/>
    </source>
</evidence>